<protein>
    <submittedName>
        <fullName evidence="2">Nucleotidyltransferase domain-containing protein</fullName>
    </submittedName>
</protein>
<organism evidence="2 3">
    <name type="scientific">Microlunatus ginsengisoli</name>
    <dbReference type="NCBI Taxonomy" id="363863"/>
    <lineage>
        <taxon>Bacteria</taxon>
        <taxon>Bacillati</taxon>
        <taxon>Actinomycetota</taxon>
        <taxon>Actinomycetes</taxon>
        <taxon>Propionibacteriales</taxon>
        <taxon>Propionibacteriaceae</taxon>
        <taxon>Microlunatus</taxon>
    </lineage>
</organism>
<dbReference type="Pfam" id="PF01909">
    <property type="entry name" value="NTP_transf_2"/>
    <property type="match status" value="1"/>
</dbReference>
<comment type="caution">
    <text evidence="2">The sequence shown here is derived from an EMBL/GenBank/DDBJ whole genome shotgun (WGS) entry which is preliminary data.</text>
</comment>
<feature type="domain" description="Polymerase nucleotidyl transferase" evidence="1">
    <location>
        <begin position="10"/>
        <end position="60"/>
    </location>
</feature>
<proteinExistence type="predicted"/>
<evidence type="ECO:0000313" key="3">
    <source>
        <dbReference type="Proteomes" id="UP001501490"/>
    </source>
</evidence>
<reference evidence="3" key="1">
    <citation type="journal article" date="2019" name="Int. J. Syst. Evol. Microbiol.">
        <title>The Global Catalogue of Microorganisms (GCM) 10K type strain sequencing project: providing services to taxonomists for standard genome sequencing and annotation.</title>
        <authorList>
            <consortium name="The Broad Institute Genomics Platform"/>
            <consortium name="The Broad Institute Genome Sequencing Center for Infectious Disease"/>
            <person name="Wu L."/>
            <person name="Ma J."/>
        </authorList>
    </citation>
    <scope>NUCLEOTIDE SEQUENCE [LARGE SCALE GENOMIC DNA]</scope>
    <source>
        <strain evidence="3">JCM 16929</strain>
    </source>
</reference>
<sequence>MTKADPVATARELVVERFPQARQAWLAGSVVLGLATETSDLDIPVLLDAVEVHRETLRYRGWPVELFVHTEASIHQFLALDLARRRPSLARMISTGVPLVSGTAGDGVRRECAAVLAAGPGFLDAVGLAYARYTLTDQLDDLAGGAAPPVRDAIAFDVWRGSAELLLACAGRWTGTGKWLVREVQALDEDDGSDYANRLHDGLHEALDGRPDALTVVADEILQQAGGRLGDGFYLNAPPLQRAES</sequence>
<dbReference type="Proteomes" id="UP001501490">
    <property type="component" value="Unassembled WGS sequence"/>
</dbReference>
<evidence type="ECO:0000313" key="2">
    <source>
        <dbReference type="EMBL" id="GAA3643504.1"/>
    </source>
</evidence>
<dbReference type="CDD" id="cd05403">
    <property type="entry name" value="NT_KNTase_like"/>
    <property type="match status" value="1"/>
</dbReference>
<evidence type="ECO:0000259" key="1">
    <source>
        <dbReference type="Pfam" id="PF01909"/>
    </source>
</evidence>
<name>A0ABP7AYB3_9ACTN</name>
<dbReference type="SUPFAM" id="SSF81301">
    <property type="entry name" value="Nucleotidyltransferase"/>
    <property type="match status" value="1"/>
</dbReference>
<gene>
    <name evidence="2" type="ORF">GCM10022236_52720</name>
</gene>
<dbReference type="InterPro" id="IPR002934">
    <property type="entry name" value="Polymerase_NTP_transf_dom"/>
</dbReference>
<dbReference type="EMBL" id="BAABAB010000056">
    <property type="protein sequence ID" value="GAA3643504.1"/>
    <property type="molecule type" value="Genomic_DNA"/>
</dbReference>
<keyword evidence="3" id="KW-1185">Reference proteome</keyword>
<accession>A0ABP7AYB3</accession>
<dbReference type="InterPro" id="IPR043519">
    <property type="entry name" value="NT_sf"/>
</dbReference>
<dbReference type="Gene3D" id="3.30.460.10">
    <property type="entry name" value="Beta Polymerase, domain 2"/>
    <property type="match status" value="1"/>
</dbReference>